<dbReference type="PATRIC" id="fig|265726.11.peg.3209"/>
<proteinExistence type="predicted"/>
<keyword evidence="1" id="KW-0472">Membrane</keyword>
<dbReference type="OrthoDB" id="8480302at2"/>
<sequence length="133" mass="14710">MIVIARYSFAHEAQIAKASLEAAGIHTHLADEHTVNLQWLYSNAMGGVRLMVAKQDAEQACDILSSDFSQAVEDSHIFSGEADACPCCGSHDLLPYTKGKRPAFVVFLFLGFPLFFYRHGYQCEACGEFTDKL</sequence>
<dbReference type="RefSeq" id="WP_046219815.1">
    <property type="nucleotide sequence ID" value="NZ_JWYV01000003.1"/>
</dbReference>
<reference evidence="3 4" key="1">
    <citation type="submission" date="2014-12" db="EMBL/GenBank/DDBJ databases">
        <title>Mercury Reductase activity and rhizosphere competence traits in the genome of root associated Photobacterium halotolerans MELD1.</title>
        <authorList>
            <person name="Mathew D.C."/>
            <person name="Huang C.-C."/>
        </authorList>
    </citation>
    <scope>NUCLEOTIDE SEQUENCE [LARGE SCALE GENOMIC DNA]</scope>
    <source>
        <strain evidence="3 4">MELD1</strain>
    </source>
</reference>
<keyword evidence="1" id="KW-1133">Transmembrane helix</keyword>
<organism evidence="3 4">
    <name type="scientific">Photobacterium halotolerans</name>
    <dbReference type="NCBI Taxonomy" id="265726"/>
    <lineage>
        <taxon>Bacteria</taxon>
        <taxon>Pseudomonadati</taxon>
        <taxon>Pseudomonadota</taxon>
        <taxon>Gammaproteobacteria</taxon>
        <taxon>Vibrionales</taxon>
        <taxon>Vibrionaceae</taxon>
        <taxon>Photobacterium</taxon>
    </lineage>
</organism>
<dbReference type="EMBL" id="JWYV01000003">
    <property type="protein sequence ID" value="KKD00743.1"/>
    <property type="molecule type" value="Genomic_DNA"/>
</dbReference>
<protein>
    <submittedName>
        <fullName evidence="3">Phosphoenolpyruvate synthase</fullName>
    </submittedName>
</protein>
<gene>
    <name evidence="3" type="ORF">KY46_06505</name>
</gene>
<name>A0A0F5VFB2_9GAMM</name>
<accession>A0A0F5VFB2</accession>
<evidence type="ECO:0000259" key="2">
    <source>
        <dbReference type="Pfam" id="PF09413"/>
    </source>
</evidence>
<dbReference type="InterPro" id="IPR018551">
    <property type="entry name" value="DUF2007"/>
</dbReference>
<feature type="domain" description="DUF2007" evidence="2">
    <location>
        <begin position="3"/>
        <end position="65"/>
    </location>
</feature>
<evidence type="ECO:0000313" key="3">
    <source>
        <dbReference type="EMBL" id="KKD00743.1"/>
    </source>
</evidence>
<dbReference type="Gene3D" id="3.30.70.790">
    <property type="entry name" value="UreE, C-terminal domain"/>
    <property type="match status" value="1"/>
</dbReference>
<keyword evidence="3" id="KW-0670">Pyruvate</keyword>
<keyword evidence="4" id="KW-1185">Reference proteome</keyword>
<feature type="transmembrane region" description="Helical" evidence="1">
    <location>
        <begin position="103"/>
        <end position="121"/>
    </location>
</feature>
<dbReference type="SUPFAM" id="SSF54913">
    <property type="entry name" value="GlnB-like"/>
    <property type="match status" value="1"/>
</dbReference>
<keyword evidence="1" id="KW-0812">Transmembrane</keyword>
<dbReference type="InterPro" id="IPR011322">
    <property type="entry name" value="N-reg_PII-like_a/b"/>
</dbReference>
<evidence type="ECO:0000256" key="1">
    <source>
        <dbReference type="SAM" id="Phobius"/>
    </source>
</evidence>
<dbReference type="STRING" id="265726.KY46_06505"/>
<dbReference type="Pfam" id="PF09413">
    <property type="entry name" value="DUF2007"/>
    <property type="match status" value="1"/>
</dbReference>
<comment type="caution">
    <text evidence="3">The sequence shown here is derived from an EMBL/GenBank/DDBJ whole genome shotgun (WGS) entry which is preliminary data.</text>
</comment>
<dbReference type="Proteomes" id="UP000033633">
    <property type="component" value="Unassembled WGS sequence"/>
</dbReference>
<evidence type="ECO:0000313" key="4">
    <source>
        <dbReference type="Proteomes" id="UP000033633"/>
    </source>
</evidence>
<dbReference type="AlphaFoldDB" id="A0A0F5VFB2"/>